<keyword evidence="1" id="KW-1133">Transmembrane helix</keyword>
<evidence type="ECO:0000313" key="2">
    <source>
        <dbReference type="EMBL" id="TXE18799.1"/>
    </source>
</evidence>
<dbReference type="EMBL" id="VOSB01000006">
    <property type="protein sequence ID" value="TXE18799.1"/>
    <property type="molecule type" value="Genomic_DNA"/>
</dbReference>
<keyword evidence="1" id="KW-0812">Transmembrane</keyword>
<accession>A0A5C7BDN7</accession>
<dbReference type="AlphaFoldDB" id="A0A5C7BDN7"/>
<sequence>MIKFFRIIRQNLLMENKTGKYFKYAIGEIILVVIGILIALYLNNLNEIHNSQAKIDILLEEVLNELNVNIATIENEIDFFHKKDSVFWAVKQNRVTKETYADPMHPEFINMTTLFTQFQLTNDAYQLLIANRENTPIIYKPIIKKLNTLDSKLKASLDDFDKELLDAVKTNIKFYSDNYSWFSDDTAVGDENYYNYMLEDYGYKNKVYFFNSLAIRNHLGVALAYRSNAINYYTEIATLLNKADVNPSFTYTNDQLQPFIGSYEAIANTVNDSLIKSTTLPNKFKIYKENENLFLKIEGDSVAVEVIPFSKNQMVTRGRNFFTYFAREKDTIIESNSKIIFKKL</sequence>
<name>A0A5C7BDN7_9FLAO</name>
<evidence type="ECO:0000256" key="1">
    <source>
        <dbReference type="SAM" id="Phobius"/>
    </source>
</evidence>
<reference evidence="2 3" key="1">
    <citation type="submission" date="2019-08" db="EMBL/GenBank/DDBJ databases">
        <title>Genome of Psychroserpens burtonensis ACAM 167.</title>
        <authorList>
            <person name="Bowman J.P."/>
        </authorList>
    </citation>
    <scope>NUCLEOTIDE SEQUENCE [LARGE SCALE GENOMIC DNA]</scope>
    <source>
        <strain evidence="2 3">ACAM 167</strain>
    </source>
</reference>
<dbReference type="OrthoDB" id="1414794at2"/>
<comment type="caution">
    <text evidence="2">The sequence shown here is derived from an EMBL/GenBank/DDBJ whole genome shotgun (WGS) entry which is preliminary data.</text>
</comment>
<evidence type="ECO:0000313" key="3">
    <source>
        <dbReference type="Proteomes" id="UP000321938"/>
    </source>
</evidence>
<gene>
    <name evidence="2" type="ORF">ES692_04935</name>
</gene>
<organism evidence="2 3">
    <name type="scientific">Psychroserpens burtonensis</name>
    <dbReference type="NCBI Taxonomy" id="49278"/>
    <lineage>
        <taxon>Bacteria</taxon>
        <taxon>Pseudomonadati</taxon>
        <taxon>Bacteroidota</taxon>
        <taxon>Flavobacteriia</taxon>
        <taxon>Flavobacteriales</taxon>
        <taxon>Flavobacteriaceae</taxon>
        <taxon>Psychroserpens</taxon>
    </lineage>
</organism>
<protein>
    <submittedName>
        <fullName evidence="2">Uncharacterized protein</fullName>
    </submittedName>
</protein>
<keyword evidence="1" id="KW-0472">Membrane</keyword>
<dbReference type="Proteomes" id="UP000321938">
    <property type="component" value="Unassembled WGS sequence"/>
</dbReference>
<keyword evidence="3" id="KW-1185">Reference proteome</keyword>
<dbReference type="STRING" id="1123037.GCA_000425305_02762"/>
<feature type="transmembrane region" description="Helical" evidence="1">
    <location>
        <begin position="21"/>
        <end position="42"/>
    </location>
</feature>
<proteinExistence type="predicted"/>